<dbReference type="Proteomes" id="UP001057580">
    <property type="component" value="Chromosome"/>
</dbReference>
<proteinExistence type="predicted"/>
<feature type="transmembrane region" description="Helical" evidence="1">
    <location>
        <begin position="154"/>
        <end position="174"/>
    </location>
</feature>
<accession>A0A9E7R660</accession>
<dbReference type="Pfam" id="PF11667">
    <property type="entry name" value="DUF3267"/>
    <property type="match status" value="1"/>
</dbReference>
<dbReference type="GeneID" id="74942697"/>
<dbReference type="KEGG" id="ssai:N0B31_09705"/>
<dbReference type="InterPro" id="IPR021683">
    <property type="entry name" value="DUF3267"/>
</dbReference>
<evidence type="ECO:0000313" key="3">
    <source>
        <dbReference type="Proteomes" id="UP001057580"/>
    </source>
</evidence>
<evidence type="ECO:0000313" key="2">
    <source>
        <dbReference type="EMBL" id="UWM56549.1"/>
    </source>
</evidence>
<feature type="transmembrane region" description="Helical" evidence="1">
    <location>
        <begin position="267"/>
        <end position="288"/>
    </location>
</feature>
<keyword evidence="3" id="KW-1185">Reference proteome</keyword>
<reference evidence="2" key="1">
    <citation type="submission" date="2022-09" db="EMBL/GenBank/DDBJ databases">
        <title>Diverse halophilic archaea isolated from saline environments.</title>
        <authorList>
            <person name="Cui H.-L."/>
        </authorList>
    </citation>
    <scope>NUCLEOTIDE SEQUENCE</scope>
    <source>
        <strain evidence="2">ZS-35-S2</strain>
    </source>
</reference>
<feature type="transmembrane region" description="Helical" evidence="1">
    <location>
        <begin position="128"/>
        <end position="148"/>
    </location>
</feature>
<keyword evidence="1" id="KW-1133">Transmembrane helix</keyword>
<organism evidence="2 3">
    <name type="scientific">Salinirubellus salinus</name>
    <dbReference type="NCBI Taxonomy" id="1364945"/>
    <lineage>
        <taxon>Archaea</taxon>
        <taxon>Methanobacteriati</taxon>
        <taxon>Methanobacteriota</taxon>
        <taxon>Stenosarchaea group</taxon>
        <taxon>Halobacteria</taxon>
        <taxon>Halobacteriales</taxon>
        <taxon>Natronomonadaceae</taxon>
        <taxon>Salinirubellus</taxon>
    </lineage>
</organism>
<keyword evidence="1" id="KW-0812">Transmembrane</keyword>
<feature type="transmembrane region" description="Helical" evidence="1">
    <location>
        <begin position="65"/>
        <end position="84"/>
    </location>
</feature>
<gene>
    <name evidence="2" type="ORF">N0B31_09705</name>
</gene>
<keyword evidence="1" id="KW-0472">Membrane</keyword>
<name>A0A9E7R660_9EURY</name>
<feature type="transmembrane region" description="Helical" evidence="1">
    <location>
        <begin position="28"/>
        <end position="50"/>
    </location>
</feature>
<dbReference type="RefSeq" id="WP_260643663.1">
    <property type="nucleotide sequence ID" value="NZ_CP104003.1"/>
</dbReference>
<feature type="transmembrane region" description="Helical" evidence="1">
    <location>
        <begin position="225"/>
        <end position="247"/>
    </location>
</feature>
<evidence type="ECO:0000256" key="1">
    <source>
        <dbReference type="SAM" id="Phobius"/>
    </source>
</evidence>
<dbReference type="AlphaFoldDB" id="A0A9E7R660"/>
<protein>
    <submittedName>
        <fullName evidence="2">DUF3267 domain-containing protein</fullName>
    </submittedName>
</protein>
<sequence>MTPPSAPAADSDTLLADLQATRSLTVQWTLVGSLGFLLSFGVFALLYELLVGGPLSLRLGLDVPWWHPGLDLLALLLAGTLILVPHEWLHGLAIRYYGGKPRYGVGVSHFVVPYAYATTDHRFERNQFAVVLLAPLVGISLVGVPLMVLTGWGWLVLPLAANAGGAVVDCWMLLTVLGYPAHVTVEDHETGVRILGHPGDSPRPLSVGGLVWDALVGSASATVGLLVLFAVLGPWLLSALGVTSLVFGTRGTPTFLFAFESTATSVSFGFGPGVLVLGAAAGLGYAFVRSRRRQRRVRAEANDADVHSES</sequence>
<dbReference type="EMBL" id="CP104003">
    <property type="protein sequence ID" value="UWM56549.1"/>
    <property type="molecule type" value="Genomic_DNA"/>
</dbReference>